<dbReference type="SUPFAM" id="SSF49373">
    <property type="entry name" value="Invasin/intimin cell-adhesion fragments"/>
    <property type="match status" value="3"/>
</dbReference>
<evidence type="ECO:0000256" key="1">
    <source>
        <dbReference type="SAM" id="Coils"/>
    </source>
</evidence>
<feature type="coiled-coil region" evidence="1">
    <location>
        <begin position="764"/>
        <end position="791"/>
    </location>
</feature>
<keyword evidence="6" id="KW-1185">Reference proteome</keyword>
<evidence type="ECO:0000256" key="2">
    <source>
        <dbReference type="SAM" id="MobiDB-lite"/>
    </source>
</evidence>
<dbReference type="Pfam" id="PF00395">
    <property type="entry name" value="SLH"/>
    <property type="match status" value="3"/>
</dbReference>
<dbReference type="InterPro" id="IPR008964">
    <property type="entry name" value="Invasin/intimin_cell_adhesion"/>
</dbReference>
<dbReference type="InterPro" id="IPR001119">
    <property type="entry name" value="SLH_dom"/>
</dbReference>
<feature type="compositionally biased region" description="Polar residues" evidence="2">
    <location>
        <begin position="672"/>
        <end position="690"/>
    </location>
</feature>
<feature type="domain" description="SLH" evidence="4">
    <location>
        <begin position="1339"/>
        <end position="1402"/>
    </location>
</feature>
<feature type="region of interest" description="Disordered" evidence="2">
    <location>
        <begin position="670"/>
        <end position="690"/>
    </location>
</feature>
<evidence type="ECO:0000313" key="5">
    <source>
        <dbReference type="EMBL" id="OPH48813.1"/>
    </source>
</evidence>
<dbReference type="Gene3D" id="3.40.720.10">
    <property type="entry name" value="Alkaline Phosphatase, subunit A"/>
    <property type="match status" value="1"/>
</dbReference>
<dbReference type="SUPFAM" id="SSF49899">
    <property type="entry name" value="Concanavalin A-like lectins/glucanases"/>
    <property type="match status" value="1"/>
</dbReference>
<comment type="caution">
    <text evidence="5">The sequence shown here is derived from an EMBL/GenBank/DDBJ whole genome shotgun (WGS) entry which is preliminary data.</text>
</comment>
<dbReference type="GO" id="GO:0030246">
    <property type="term" value="F:carbohydrate binding"/>
    <property type="evidence" value="ECO:0007669"/>
    <property type="project" value="InterPro"/>
</dbReference>
<dbReference type="Pfam" id="PF13385">
    <property type="entry name" value="Laminin_G_3"/>
    <property type="match status" value="1"/>
</dbReference>
<feature type="chain" id="PRO_5013388009" description="SLH domain-containing protein" evidence="3">
    <location>
        <begin position="35"/>
        <end position="1406"/>
    </location>
</feature>
<dbReference type="Pfam" id="PF02368">
    <property type="entry name" value="Big_2"/>
    <property type="match status" value="3"/>
</dbReference>
<organism evidence="5 6">
    <name type="scientific">Paenibacillus ferrarius</name>
    <dbReference type="NCBI Taxonomy" id="1469647"/>
    <lineage>
        <taxon>Bacteria</taxon>
        <taxon>Bacillati</taxon>
        <taxon>Bacillota</taxon>
        <taxon>Bacilli</taxon>
        <taxon>Bacillales</taxon>
        <taxon>Paenibacillaceae</taxon>
        <taxon>Paenibacillus</taxon>
    </lineage>
</organism>
<name>A0A1V4HBG3_9BACL</name>
<dbReference type="PANTHER" id="PTHR43308:SF5">
    <property type="entry name" value="S-LAYER PROTEIN _ PEPTIDOGLYCAN ENDO-BETA-N-ACETYLGLUCOSAMINIDASE"/>
    <property type="match status" value="1"/>
</dbReference>
<evidence type="ECO:0000256" key="3">
    <source>
        <dbReference type="SAM" id="SignalP"/>
    </source>
</evidence>
<dbReference type="SUPFAM" id="SSF49384">
    <property type="entry name" value="Carbohydrate-binding domain"/>
    <property type="match status" value="1"/>
</dbReference>
<dbReference type="InterPro" id="IPR002591">
    <property type="entry name" value="Phosphodiest/P_Trfase"/>
</dbReference>
<dbReference type="InterPro" id="IPR003343">
    <property type="entry name" value="Big_2"/>
</dbReference>
<dbReference type="InterPro" id="IPR008965">
    <property type="entry name" value="CBM2/CBM3_carb-bd_dom_sf"/>
</dbReference>
<accession>A0A1V4HBG3</accession>
<dbReference type="EMBL" id="MBTG01000044">
    <property type="protein sequence ID" value="OPH48813.1"/>
    <property type="molecule type" value="Genomic_DNA"/>
</dbReference>
<feature type="region of interest" description="Disordered" evidence="2">
    <location>
        <begin position="1148"/>
        <end position="1187"/>
    </location>
</feature>
<keyword evidence="3" id="KW-0732">Signal</keyword>
<dbReference type="InterPro" id="IPR017850">
    <property type="entry name" value="Alkaline_phosphatase_core_sf"/>
</dbReference>
<dbReference type="Gene3D" id="2.60.40.1080">
    <property type="match status" value="3"/>
</dbReference>
<evidence type="ECO:0000313" key="6">
    <source>
        <dbReference type="Proteomes" id="UP000190626"/>
    </source>
</evidence>
<feature type="compositionally biased region" description="Polar residues" evidence="2">
    <location>
        <begin position="1151"/>
        <end position="1172"/>
    </location>
</feature>
<dbReference type="CDD" id="cd00016">
    <property type="entry name" value="ALP_like"/>
    <property type="match status" value="1"/>
</dbReference>
<dbReference type="PANTHER" id="PTHR43308">
    <property type="entry name" value="OUTER MEMBRANE PROTEIN ALPHA-RELATED"/>
    <property type="match status" value="1"/>
</dbReference>
<dbReference type="SMART" id="SM00635">
    <property type="entry name" value="BID_2"/>
    <property type="match status" value="3"/>
</dbReference>
<dbReference type="STRING" id="1469647.BC351_38230"/>
<feature type="domain" description="SLH" evidence="4">
    <location>
        <begin position="1218"/>
        <end position="1281"/>
    </location>
</feature>
<dbReference type="PROSITE" id="PS51272">
    <property type="entry name" value="SLH"/>
    <property type="match status" value="3"/>
</dbReference>
<gene>
    <name evidence="5" type="ORF">BC351_38230</name>
</gene>
<protein>
    <recommendedName>
        <fullName evidence="4">SLH domain-containing protein</fullName>
    </recommendedName>
</protein>
<dbReference type="Proteomes" id="UP000190626">
    <property type="component" value="Unassembled WGS sequence"/>
</dbReference>
<reference evidence="6" key="1">
    <citation type="submission" date="2016-07" db="EMBL/GenBank/DDBJ databases">
        <authorList>
            <person name="Florea S."/>
            <person name="Webb J.S."/>
            <person name="Jaromczyk J."/>
            <person name="Schardl C.L."/>
        </authorList>
    </citation>
    <scope>NUCLEOTIDE SEQUENCE [LARGE SCALE GENOMIC DNA]</scope>
    <source>
        <strain evidence="6">CY1</strain>
    </source>
</reference>
<keyword evidence="1" id="KW-0175">Coiled coil</keyword>
<dbReference type="InterPro" id="IPR013320">
    <property type="entry name" value="ConA-like_dom_sf"/>
</dbReference>
<dbReference type="RefSeq" id="WP_079418782.1">
    <property type="nucleotide sequence ID" value="NZ_MBTG01000044.1"/>
</dbReference>
<sequence>MFIHLKKVLIITLATTVVATSNIPLFGNSFTASAAITPSDYALHMLFEDNLTDSSQNPVTATSVGSLSYAAGRIGRALNIDSSNATKQYVNLGKPDQLQFGTGTSFTLAFWVKSSGVSSDPPIISNKDWDGGSNVGYVVALKDTRLIWNYNTDGGSRADASIPNVADGAWHHIVISHDRTTGRVDFYKDGSPATVNISSGSNYNNISSAVDISGQTGTLDSSLPTMIGNDGTGNYPANLKAQLDDFQILRKAVTAQEVLDAYNAIPPRDPEKFNGALNLIGAQHTVQGSQFHYNLDLRTPDMNKVINKADVELAYDSHLFEFVSASRATSIDTSVPGILKLSLPGGKVYSNINPLEFKNSRISELIFKAKAPSGQGTIEVKNADFYNGTDKIEIESLNKPAATVQIHSKASEDLNKDGHVTVGDVVLAQGNSDEVLQKIADKAKFTPYKRVVVIGIDGGGVSVSPNAPYWETPSSVKKTVGSRLNIPSIRNIIEHGAISYTVQTTLPSSSSPNWGAMISGVDYSKHKIDNDISGAYTYDEASPYPTFFKKVRSAMPETKLAAFLNWNNIFAGHIEPSVGVEDYPSNDEGNAAAFAQYIADGKAADASVIFIHLDDMDHKAGHISGFYTKKYYEQLAKTDLNVGVIYNALKDNQLLDDTLILMLPDHGGGTENADQTLESSTSHGQDSPLSTTTFMAANGRTVATDVGEEKLLQGGTTKDLAATVLTALGVDPAIGDSKVIDGMFIQQKDQNKPDAAILKLTKVISSATQQVERYELSISELKSDAKAMDLEIQTNDMNVTSVEPSQPGVKVLRNETANGVTRIILSSDAAIAADQPIVNILVGSQGANPSAALKDAMIADSQAKETMPNLTGAEKQESDVIPVTGVEVTNTNLTIYEGQTAELTAKVLPATASNQAVTWSTSDPAVAALESMGGKAVITGVKAGTATITATAADGNFTSQSTVTVQAKPVETTLYSIKLNGKTSLNIGQQDQTVVQATYSDNSVIQPVSGIVFSSTVPTVATVDSHGLVSALGVGTTVIGATYGGLMGQYTLTVISSKPVETTLSSIKMNGKASLYIGLQDQTTVKAKYSDNSETQPVSGVTFSSSAPSVAAVNSQGLVSALGEGTTVIGATYGGLMDQYTLTVIRHNSNEGDSSSTETDDQPTPTATQEQTKPAEPAKPVEPTKPALPEVFNQELVKMDTLMKNLKSKVEEARKQSNTISFTDLPAAHWAGNLIHKFAAIGVVQGYENGTFEPDGKVTRAEFATLISRVFEIDGKPVRNLALNDLNTHWAKTAIEKMANLGILNGYEDSSFKPDATISRAEMVAIVSRIVNLRSVQQKSTSSFADINSSFAEEQINEASKAGIISGLGDGKFHPNSPATRAEALTAIMNILNLNSEIKQLLDSLK</sequence>
<evidence type="ECO:0000259" key="4">
    <source>
        <dbReference type="PROSITE" id="PS51272"/>
    </source>
</evidence>
<dbReference type="Gene3D" id="2.60.120.200">
    <property type="match status" value="1"/>
</dbReference>
<feature type="domain" description="SLH" evidence="4">
    <location>
        <begin position="1282"/>
        <end position="1338"/>
    </location>
</feature>
<dbReference type="InterPro" id="IPR051465">
    <property type="entry name" value="Cell_Envelope_Struct_Comp"/>
</dbReference>
<dbReference type="OrthoDB" id="1956004at2"/>
<dbReference type="Gene3D" id="2.60.40.680">
    <property type="match status" value="1"/>
</dbReference>
<dbReference type="Pfam" id="PF01663">
    <property type="entry name" value="Phosphodiest"/>
    <property type="match status" value="1"/>
</dbReference>
<dbReference type="SUPFAM" id="SSF53649">
    <property type="entry name" value="Alkaline phosphatase-like"/>
    <property type="match status" value="1"/>
</dbReference>
<feature type="signal peptide" evidence="3">
    <location>
        <begin position="1"/>
        <end position="34"/>
    </location>
</feature>
<proteinExistence type="predicted"/>